<dbReference type="PROSITE" id="PS50039">
    <property type="entry name" value="FORK_HEAD_3"/>
    <property type="match status" value="1"/>
</dbReference>
<dbReference type="InterPro" id="IPR001766">
    <property type="entry name" value="Fork_head_dom"/>
</dbReference>
<accession>A0A814D0G1</accession>
<feature type="compositionally biased region" description="Low complexity" evidence="5">
    <location>
        <begin position="262"/>
        <end position="280"/>
    </location>
</feature>
<name>A0A814D0G1_9BILA</name>
<evidence type="ECO:0000256" key="4">
    <source>
        <dbReference type="PROSITE-ProRule" id="PRU00089"/>
    </source>
</evidence>
<dbReference type="InterPro" id="IPR036388">
    <property type="entry name" value="WH-like_DNA-bd_sf"/>
</dbReference>
<keyword evidence="3 4" id="KW-0539">Nucleus</keyword>
<dbReference type="PANTHER" id="PTHR11829:SF380">
    <property type="entry name" value="PROTEIN FORK HEAD"/>
    <property type="match status" value="1"/>
</dbReference>
<feature type="compositionally biased region" description="Polar residues" evidence="5">
    <location>
        <begin position="136"/>
        <end position="149"/>
    </location>
</feature>
<feature type="DNA-binding region" description="Fork-head" evidence="4">
    <location>
        <begin position="151"/>
        <end position="245"/>
    </location>
</feature>
<dbReference type="SUPFAM" id="SSF46785">
    <property type="entry name" value="Winged helix' DNA-binding domain"/>
    <property type="match status" value="1"/>
</dbReference>
<dbReference type="PROSITE" id="PS00657">
    <property type="entry name" value="FORK_HEAD_1"/>
    <property type="match status" value="1"/>
</dbReference>
<protein>
    <recommendedName>
        <fullName evidence="6">Fork-head domain-containing protein</fullName>
    </recommendedName>
</protein>
<dbReference type="EMBL" id="CAJNOQ010002301">
    <property type="protein sequence ID" value="CAF0950523.1"/>
    <property type="molecule type" value="Genomic_DNA"/>
</dbReference>
<dbReference type="EMBL" id="CAJNOK010001412">
    <property type="protein sequence ID" value="CAF0810733.1"/>
    <property type="molecule type" value="Genomic_DNA"/>
</dbReference>
<dbReference type="Proteomes" id="UP000663829">
    <property type="component" value="Unassembled WGS sequence"/>
</dbReference>
<dbReference type="GO" id="GO:0030154">
    <property type="term" value="P:cell differentiation"/>
    <property type="evidence" value="ECO:0007669"/>
    <property type="project" value="TreeGrafter"/>
</dbReference>
<dbReference type="OrthoDB" id="5954824at2759"/>
<dbReference type="GO" id="GO:0000978">
    <property type="term" value="F:RNA polymerase II cis-regulatory region sequence-specific DNA binding"/>
    <property type="evidence" value="ECO:0007669"/>
    <property type="project" value="TreeGrafter"/>
</dbReference>
<dbReference type="FunFam" id="1.10.10.10:FF:000042">
    <property type="entry name" value="hepatocyte nuclear factor 3-beta"/>
    <property type="match status" value="1"/>
</dbReference>
<feature type="region of interest" description="Disordered" evidence="5">
    <location>
        <begin position="250"/>
        <end position="305"/>
    </location>
</feature>
<dbReference type="Proteomes" id="UP000677228">
    <property type="component" value="Unassembled WGS sequence"/>
</dbReference>
<evidence type="ECO:0000256" key="3">
    <source>
        <dbReference type="ARBA" id="ARBA00023242"/>
    </source>
</evidence>
<feature type="compositionally biased region" description="Polar residues" evidence="5">
    <location>
        <begin position="281"/>
        <end position="290"/>
    </location>
</feature>
<dbReference type="SMART" id="SM00339">
    <property type="entry name" value="FH"/>
    <property type="match status" value="1"/>
</dbReference>
<evidence type="ECO:0000313" key="10">
    <source>
        <dbReference type="EMBL" id="CAF3726208.1"/>
    </source>
</evidence>
<feature type="region of interest" description="Disordered" evidence="5">
    <location>
        <begin position="131"/>
        <end position="150"/>
    </location>
</feature>
<dbReference type="GO" id="GO:0000981">
    <property type="term" value="F:DNA-binding transcription factor activity, RNA polymerase II-specific"/>
    <property type="evidence" value="ECO:0007669"/>
    <property type="project" value="TreeGrafter"/>
</dbReference>
<evidence type="ECO:0000259" key="6">
    <source>
        <dbReference type="PROSITE" id="PS50039"/>
    </source>
</evidence>
<feature type="compositionally biased region" description="Polar residues" evidence="5">
    <location>
        <begin position="345"/>
        <end position="358"/>
    </location>
</feature>
<dbReference type="PANTHER" id="PTHR11829">
    <property type="entry name" value="FORKHEAD BOX PROTEIN"/>
    <property type="match status" value="1"/>
</dbReference>
<gene>
    <name evidence="8" type="ORF">GPM918_LOCUS11215</name>
    <name evidence="7" type="ORF">OVA965_LOCUS5133</name>
    <name evidence="10" type="ORF">SRO942_LOCUS11214</name>
    <name evidence="9" type="ORF">TMI583_LOCUS5127</name>
</gene>
<dbReference type="InterPro" id="IPR030456">
    <property type="entry name" value="TF_fork_head_CS_2"/>
</dbReference>
<keyword evidence="11" id="KW-1185">Reference proteome</keyword>
<organism evidence="8 11">
    <name type="scientific">Didymodactylos carnosus</name>
    <dbReference type="NCBI Taxonomy" id="1234261"/>
    <lineage>
        <taxon>Eukaryota</taxon>
        <taxon>Metazoa</taxon>
        <taxon>Spiralia</taxon>
        <taxon>Gnathifera</taxon>
        <taxon>Rotifera</taxon>
        <taxon>Eurotatoria</taxon>
        <taxon>Bdelloidea</taxon>
        <taxon>Philodinida</taxon>
        <taxon>Philodinidae</taxon>
        <taxon>Didymodactylos</taxon>
    </lineage>
</organism>
<dbReference type="Proteomes" id="UP000682733">
    <property type="component" value="Unassembled WGS sequence"/>
</dbReference>
<dbReference type="Proteomes" id="UP000681722">
    <property type="component" value="Unassembled WGS sequence"/>
</dbReference>
<dbReference type="InterPro" id="IPR036390">
    <property type="entry name" value="WH_DNA-bd_sf"/>
</dbReference>
<keyword evidence="2 4" id="KW-0238">DNA-binding</keyword>
<evidence type="ECO:0000313" key="9">
    <source>
        <dbReference type="EMBL" id="CAF3594482.1"/>
    </source>
</evidence>
<dbReference type="GO" id="GO:0005634">
    <property type="term" value="C:nucleus"/>
    <property type="evidence" value="ECO:0007669"/>
    <property type="project" value="UniProtKB-SubCell"/>
</dbReference>
<comment type="subcellular location">
    <subcellularLocation>
        <location evidence="1 4">Nucleus</location>
    </subcellularLocation>
</comment>
<dbReference type="Pfam" id="PF00250">
    <property type="entry name" value="Forkhead"/>
    <property type="match status" value="1"/>
</dbReference>
<dbReference type="PRINTS" id="PR00053">
    <property type="entry name" value="FORKHEAD"/>
</dbReference>
<evidence type="ECO:0000256" key="1">
    <source>
        <dbReference type="ARBA" id="ARBA00004123"/>
    </source>
</evidence>
<dbReference type="PROSITE" id="PS00658">
    <property type="entry name" value="FORK_HEAD_2"/>
    <property type="match status" value="1"/>
</dbReference>
<evidence type="ECO:0000256" key="2">
    <source>
        <dbReference type="ARBA" id="ARBA00023125"/>
    </source>
</evidence>
<feature type="compositionally biased region" description="Low complexity" evidence="5">
    <location>
        <begin position="1"/>
        <end position="23"/>
    </location>
</feature>
<comment type="caution">
    <text evidence="8">The sequence shown here is derived from an EMBL/GenBank/DDBJ whole genome shotgun (WGS) entry which is preliminary data.</text>
</comment>
<feature type="region of interest" description="Disordered" evidence="5">
    <location>
        <begin position="333"/>
        <end position="358"/>
    </location>
</feature>
<feature type="region of interest" description="Disordered" evidence="5">
    <location>
        <begin position="1"/>
        <end position="32"/>
    </location>
</feature>
<evidence type="ECO:0000313" key="7">
    <source>
        <dbReference type="EMBL" id="CAF0810733.1"/>
    </source>
</evidence>
<evidence type="ECO:0000256" key="5">
    <source>
        <dbReference type="SAM" id="MobiDB-lite"/>
    </source>
</evidence>
<dbReference type="GO" id="GO:0009653">
    <property type="term" value="P:anatomical structure morphogenesis"/>
    <property type="evidence" value="ECO:0007669"/>
    <property type="project" value="TreeGrafter"/>
</dbReference>
<evidence type="ECO:0000313" key="8">
    <source>
        <dbReference type="EMBL" id="CAF0950523.1"/>
    </source>
</evidence>
<dbReference type="EMBL" id="CAJOBC010002300">
    <property type="protein sequence ID" value="CAF3726208.1"/>
    <property type="molecule type" value="Genomic_DNA"/>
</dbReference>
<feature type="compositionally biased region" description="Acidic residues" evidence="5">
    <location>
        <begin position="293"/>
        <end position="303"/>
    </location>
</feature>
<feature type="domain" description="Fork-head" evidence="6">
    <location>
        <begin position="151"/>
        <end position="245"/>
    </location>
</feature>
<reference evidence="8" key="1">
    <citation type="submission" date="2021-02" db="EMBL/GenBank/DDBJ databases">
        <authorList>
            <person name="Nowell W R."/>
        </authorList>
    </citation>
    <scope>NUCLEOTIDE SEQUENCE</scope>
</reference>
<dbReference type="AlphaFoldDB" id="A0A814D0G1"/>
<dbReference type="InterPro" id="IPR050211">
    <property type="entry name" value="FOX_domain-containing"/>
</dbReference>
<dbReference type="EMBL" id="CAJOBA010001411">
    <property type="protein sequence ID" value="CAF3594482.1"/>
    <property type="molecule type" value="Genomic_DNA"/>
</dbReference>
<proteinExistence type="predicted"/>
<feature type="region of interest" description="Disordered" evidence="5">
    <location>
        <begin position="386"/>
        <end position="430"/>
    </location>
</feature>
<evidence type="ECO:0000313" key="11">
    <source>
        <dbReference type="Proteomes" id="UP000663829"/>
    </source>
</evidence>
<sequence>MRNHSTSTGSSSTSSSSSSSPTTKPQDDNETKPNIQELLQPINQTSSSNVSTSSGIESAVTQNYTILLPVQSCHSPKLENTPTANTPICYYDPTNNTTMYMQQQQPPYDPQQTQQQQINMIDNQNMMVDNGHRSGTKTTNDVSRRSNTPSKPPYSYISLITMAIQHSSSGMVTLNDIYTFIMEIFPYYRQHQQRWQNSIRHSLSFNDCFVKVPRGPDRPGKGSYWTLHPDAGNMFENGCYLRRQKRFKCAKQPSNKSRAHNSRNASNNISNTNNNNQGNRTLSDTMSNNASSDECESDDDDEHIDGLNHQSQLVNQQNFPQTFSQQQTLETHFHNNNNNSKRSTRTSPHITFNNSTLTINHFPPKTTLISDPKHDEKHLNGKTMLVSPSSSNKTGELCQSVPQSPPETVQHRSLPRGQSLLYGSNSDSTTDSVDDRLLCYSSTTTNPIQHHIIHPPSIIPVNDLEQNTIKESQCTSVYLELQPFNNGGSGGGGSGSGVPTTTTVYSAEYPGTYYSLLPGAVTTQTGTNTCLVTREHAYNTYNPPPPSTGAYFYSTFSSSNDYTPPMEGASIARL</sequence>
<dbReference type="InterPro" id="IPR018122">
    <property type="entry name" value="TF_fork_head_CS_1"/>
</dbReference>
<dbReference type="Gene3D" id="1.10.10.10">
    <property type="entry name" value="Winged helix-like DNA-binding domain superfamily/Winged helix DNA-binding domain"/>
    <property type="match status" value="1"/>
</dbReference>